<feature type="chain" id="PRO_5030876111" description="DUF5666 domain-containing protein" evidence="1">
    <location>
        <begin position="25"/>
        <end position="220"/>
    </location>
</feature>
<accession>A0A7X1ZEC1</accession>
<organism evidence="2 3">
    <name type="scientific">Roseospira navarrensis</name>
    <dbReference type="NCBI Taxonomy" id="140058"/>
    <lineage>
        <taxon>Bacteria</taxon>
        <taxon>Pseudomonadati</taxon>
        <taxon>Pseudomonadota</taxon>
        <taxon>Alphaproteobacteria</taxon>
        <taxon>Rhodospirillales</taxon>
        <taxon>Rhodospirillaceae</taxon>
        <taxon>Roseospira</taxon>
    </lineage>
</organism>
<dbReference type="Proteomes" id="UP000434582">
    <property type="component" value="Unassembled WGS sequence"/>
</dbReference>
<keyword evidence="1" id="KW-0732">Signal</keyword>
<evidence type="ECO:0000313" key="3">
    <source>
        <dbReference type="Proteomes" id="UP000434582"/>
    </source>
</evidence>
<dbReference type="AlphaFoldDB" id="A0A7X1ZEC1"/>
<dbReference type="RefSeq" id="WP_153341765.1">
    <property type="nucleotide sequence ID" value="NZ_WIVE01000009.1"/>
</dbReference>
<dbReference type="OrthoDB" id="8482074at2"/>
<protein>
    <recommendedName>
        <fullName evidence="4">DUF5666 domain-containing protein</fullName>
    </recommendedName>
</protein>
<dbReference type="Gene3D" id="2.40.50.200">
    <property type="entry name" value="Bacterial OB-fold"/>
    <property type="match status" value="1"/>
</dbReference>
<comment type="caution">
    <text evidence="2">The sequence shown here is derived from an EMBL/GenBank/DDBJ whole genome shotgun (WGS) entry which is preliminary data.</text>
</comment>
<sequence length="220" mass="23435">MTRTLTAIVVATGTLGLTAAPALAQEQPYQKPDGSWISLSGTVVTTGPSAFVMDYGDGVITVEMDDWDTDADAFGLVDGDKVTVYGAVDENTFAADTIEASRVFVEDLNTTFHASSLDEEEMMASWPVGPPVVISQTRTIGTVTSVDEPAEEFVLDVGPTELTVEVDTLAYNPLDDQGFQQIDGGDRVSVTGMMDSDFMEGRVLEADSVVTLEEDAESQS</sequence>
<feature type="signal peptide" evidence="1">
    <location>
        <begin position="1"/>
        <end position="24"/>
    </location>
</feature>
<name>A0A7X1ZEC1_9PROT</name>
<keyword evidence="3" id="KW-1185">Reference proteome</keyword>
<evidence type="ECO:0000313" key="2">
    <source>
        <dbReference type="EMBL" id="MQX35852.1"/>
    </source>
</evidence>
<reference evidence="2 3" key="1">
    <citation type="submission" date="2019-10" db="EMBL/GenBank/DDBJ databases">
        <title>Draft whole-genome sequence of the purple nonsulfur photosynthetic bacterium Roseospira navarrensis DSM 15114.</title>
        <authorList>
            <person name="Kyndt J.A."/>
            <person name="Meyer T.E."/>
        </authorList>
    </citation>
    <scope>NUCLEOTIDE SEQUENCE [LARGE SCALE GENOMIC DNA]</scope>
    <source>
        <strain evidence="2 3">DSM 15114</strain>
    </source>
</reference>
<dbReference type="EMBL" id="WIVE01000009">
    <property type="protein sequence ID" value="MQX35852.1"/>
    <property type="molecule type" value="Genomic_DNA"/>
</dbReference>
<evidence type="ECO:0000256" key="1">
    <source>
        <dbReference type="SAM" id="SignalP"/>
    </source>
</evidence>
<proteinExistence type="predicted"/>
<evidence type="ECO:0008006" key="4">
    <source>
        <dbReference type="Google" id="ProtNLM"/>
    </source>
</evidence>
<dbReference type="InterPro" id="IPR036700">
    <property type="entry name" value="BOBF_sf"/>
</dbReference>
<gene>
    <name evidence="2" type="ORF">GHC57_04890</name>
</gene>